<dbReference type="InterPro" id="IPR008964">
    <property type="entry name" value="Invasin/intimin_cell_adhesion"/>
</dbReference>
<dbReference type="CDD" id="cd00063">
    <property type="entry name" value="FN3"/>
    <property type="match status" value="2"/>
</dbReference>
<dbReference type="Pfam" id="PF00041">
    <property type="entry name" value="fn3"/>
    <property type="match status" value="1"/>
</dbReference>
<evidence type="ECO:0000259" key="5">
    <source>
        <dbReference type="PROSITE" id="PS51127"/>
    </source>
</evidence>
<dbReference type="Pfam" id="PF00932">
    <property type="entry name" value="LTD"/>
    <property type="match status" value="1"/>
</dbReference>
<evidence type="ECO:0000313" key="8">
    <source>
        <dbReference type="Proteomes" id="UP000664052"/>
    </source>
</evidence>
<proteinExistence type="inferred from homology"/>
<protein>
    <submittedName>
        <fullName evidence="7">Lamin tail domain-containing protein</fullName>
    </submittedName>
</protein>
<comment type="similarity">
    <text evidence="1">Belongs to the intimin/invasin family.</text>
</comment>
<feature type="domain" description="Fibronectin type-III" evidence="4">
    <location>
        <begin position="996"/>
        <end position="1102"/>
    </location>
</feature>
<feature type="domain" description="Fibronectin type-III" evidence="4">
    <location>
        <begin position="486"/>
        <end position="593"/>
    </location>
</feature>
<dbReference type="PROSITE" id="PS51257">
    <property type="entry name" value="PROKAR_LIPOPROTEIN"/>
    <property type="match status" value="1"/>
</dbReference>
<accession>A0ABS3D556</accession>
<dbReference type="InterPro" id="IPR003961">
    <property type="entry name" value="FN3_dom"/>
</dbReference>
<evidence type="ECO:0000313" key="7">
    <source>
        <dbReference type="EMBL" id="MBN8226156.1"/>
    </source>
</evidence>
<feature type="signal peptide" evidence="3">
    <location>
        <begin position="1"/>
        <end position="26"/>
    </location>
</feature>
<dbReference type="PROSITE" id="PS51841">
    <property type="entry name" value="LTD"/>
    <property type="match status" value="1"/>
</dbReference>
<feature type="domain" description="LTD" evidence="6">
    <location>
        <begin position="1469"/>
        <end position="1610"/>
    </location>
</feature>
<dbReference type="SUPFAM" id="SSF49373">
    <property type="entry name" value="Invasin/intimin cell-adhesion fragments"/>
    <property type="match status" value="1"/>
</dbReference>
<feature type="domain" description="Big-1" evidence="5">
    <location>
        <begin position="76"/>
        <end position="174"/>
    </location>
</feature>
<feature type="chain" id="PRO_5045756367" evidence="3">
    <location>
        <begin position="27"/>
        <end position="1684"/>
    </location>
</feature>
<evidence type="ECO:0000259" key="4">
    <source>
        <dbReference type="PROSITE" id="PS50853"/>
    </source>
</evidence>
<dbReference type="InterPro" id="IPR013783">
    <property type="entry name" value="Ig-like_fold"/>
</dbReference>
<evidence type="ECO:0000256" key="3">
    <source>
        <dbReference type="SAM" id="SignalP"/>
    </source>
</evidence>
<keyword evidence="3" id="KW-0732">Signal</keyword>
<dbReference type="Proteomes" id="UP000664052">
    <property type="component" value="Unassembled WGS sequence"/>
</dbReference>
<sequence>MTPRFALLARCLGVGLLCLGLSLGCTEPGVSPLPPLVHSGGDAGTDAGTDAGADADAGTDAGADAGTEPTVDAVNSTVTVNRPGAIPADGQEVAVVTVTVLLTDGSPAVGLTVTVTVTGEGASVTQAAGATDAEGRTTAKVASTVPGMKSVMASVTDALGSKVSLTQTATVEFVEVRTVKTLAFRSTLPDGVAGVPLQGLVVEVRDGAGAVVADSTAEVTLSLGSGATASPEGLLTVSAVNGVATFADVVLKKAAGGYSFMASASGFEPVTSSVFTVAPGAVAALGFDHRLETATAGVAQDLEVTLADTYANTVTNYTGTVKLTSTDAAAALPSHTFTAANAGRFKFQGLTFRTAGPQTLTLADLAGAFSFTSSVDVSGALPTHMVFTQQPATRVSTRGALGPVKVELKDPFGNTSPVTGILVRVSVPAGAFTLSGGLQQWADGGVATFPDLSLMGHGITHLIASVAPLQMQDVSGADVQVVDDVAPAKPELTQTEGTETGLTVQWTGVGDDGVLGQATSQELRYSTSVITTDAAFDAATPVTAAVPGPPGTVQSATLSGLKPATTYHVALKVTDAHGNSARSESLAVSTADPQVTQLAFTPQPSNGTAGSELADVKVSLLDARGDVVPKASSVVTLTLTGQPGFPAVTVSAVDGVATFSGLRVDTAGTYTFTAMEDALTKGSQPFTVDPGAAAKLVLSALPASVSAGASLDVTVSVTDAYDNRLEDYAGTVHFTASDTQAVLPSDAVFAPPDGGQKTVSGLVFKTAGAQSLTATAPALTATVNTEVRASTAASLAVVASAEPVIAGQASSYEVVAHDAWGNVAKDYASTVTFASSDTRAVLPGAYTFTLLDEGRHLFSVELRTAGDQDVTVEDVADPSLTATHPYAIVPAAAAQLAFVSAPATGSVRQALADIAVAVKDLYDNTVASASADVQLALVGGTFAQGIPTRAAVDGVATFSGLSLDAEGTYQLQASADGFQDITSGDLSVSDTQAPAAAAGFSATAVSGDSIRLAWQAPGDDGVLGTAARYELRYAMSAITDATFDSATLVMGVAAPKTVGTAESFTVSGLMVGTTYHFALRTFDGADNASALANASTATTNPCDGYVCSPPASQCAEDGTSLEVYSSVCVVQGGMPTCEPGEPNLQACPGADAVCYAGACATAPHPGAGELVLSEVMHSPSAGTTEYLELTNTTSKLLDANGLVVNLVNGAGTPTTITVNHGHALLVPAGSRTVLAQSANFGTNGGVAANHAWGPDISLDSTGSITLEQGTVTVDSLTYTNAFPQTTGRAMSLASSIVGTKGSARAWYWCESTGSLSGGDRGTPGQANDDCGLNVEKPLNFCAIQSPKTFPSGSAYPTFITATESYDILSQFNSSDVTQRNTKGNDFYPRIEAQLGYGTDATNPAGWTWRAADFNAAFSPSNSNNDEMKAALRIPTAGTYSYGFRYRFTDAGAPWVYCDQNGKTVPPAGTWGTVQVAKPPLTNHVVISEVSTSSVANADDDFIELYNPTHTDIDLTGWKLMYSHAWTHWTDYTLAATVATTTPRKVIKAHGYFLFASPRFASSNPSVGVDTVWVSFVDLQLGGGNIRLGDPTSALKATTTTGVVDTLAYGTGLLVAEVSAAMAPPSGGGSIERKAVSTSGSGSMYYPLGEDALRGNAYDSNFNFADFVELFRRAPQNSASPIEFY</sequence>
<feature type="compositionally biased region" description="Low complexity" evidence="2">
    <location>
        <begin position="44"/>
        <end position="67"/>
    </location>
</feature>
<evidence type="ECO:0000256" key="1">
    <source>
        <dbReference type="ARBA" id="ARBA00010116"/>
    </source>
</evidence>
<dbReference type="Gene3D" id="2.60.40.10">
    <property type="entry name" value="Immunoglobulins"/>
    <property type="match status" value="3"/>
</dbReference>
<dbReference type="SMART" id="SM00060">
    <property type="entry name" value="FN3"/>
    <property type="match status" value="2"/>
</dbReference>
<evidence type="ECO:0000256" key="2">
    <source>
        <dbReference type="SAM" id="MobiDB-lite"/>
    </source>
</evidence>
<gene>
    <name evidence="7" type="ORF">JYK02_01385</name>
</gene>
<dbReference type="RefSeq" id="WP_207048045.1">
    <property type="nucleotide sequence ID" value="NZ_JAFIMU010000002.1"/>
</dbReference>
<dbReference type="PROSITE" id="PS50853">
    <property type="entry name" value="FN3"/>
    <property type="match status" value="2"/>
</dbReference>
<name>A0ABS3D556_9BACT</name>
<keyword evidence="8" id="KW-1185">Reference proteome</keyword>
<feature type="region of interest" description="Disordered" evidence="2">
    <location>
        <begin position="38"/>
        <end position="69"/>
    </location>
</feature>
<dbReference type="EMBL" id="JAFIMU010000002">
    <property type="protein sequence ID" value="MBN8226156.1"/>
    <property type="molecule type" value="Genomic_DNA"/>
</dbReference>
<evidence type="ECO:0000259" key="6">
    <source>
        <dbReference type="PROSITE" id="PS51841"/>
    </source>
</evidence>
<dbReference type="Gene3D" id="2.60.40.1260">
    <property type="entry name" value="Lamin Tail domain"/>
    <property type="match status" value="1"/>
</dbReference>
<dbReference type="InterPro" id="IPR036415">
    <property type="entry name" value="Lamin_tail_dom_sf"/>
</dbReference>
<dbReference type="InterPro" id="IPR001322">
    <property type="entry name" value="Lamin_tail_dom"/>
</dbReference>
<dbReference type="Pfam" id="PF02369">
    <property type="entry name" value="Big_1"/>
    <property type="match status" value="1"/>
</dbReference>
<dbReference type="InterPro" id="IPR036116">
    <property type="entry name" value="FN3_sf"/>
</dbReference>
<dbReference type="InterPro" id="IPR003344">
    <property type="entry name" value="Big_1_dom"/>
</dbReference>
<comment type="caution">
    <text evidence="7">The sequence shown here is derived from an EMBL/GenBank/DDBJ whole genome shotgun (WGS) entry which is preliminary data.</text>
</comment>
<organism evidence="7 8">
    <name type="scientific">Corallococcus macrosporus</name>
    <dbReference type="NCBI Taxonomy" id="35"/>
    <lineage>
        <taxon>Bacteria</taxon>
        <taxon>Pseudomonadati</taxon>
        <taxon>Myxococcota</taxon>
        <taxon>Myxococcia</taxon>
        <taxon>Myxococcales</taxon>
        <taxon>Cystobacterineae</taxon>
        <taxon>Myxococcaceae</taxon>
        <taxon>Corallococcus</taxon>
    </lineage>
</organism>
<reference evidence="7 8" key="1">
    <citation type="submission" date="2021-02" db="EMBL/GenBank/DDBJ databases">
        <title>De Novo genome assembly of isolated myxobacteria.</title>
        <authorList>
            <person name="Stevens D.C."/>
        </authorList>
    </citation>
    <scope>NUCLEOTIDE SEQUENCE [LARGE SCALE GENOMIC DNA]</scope>
    <source>
        <strain evidence="7 8">ATCC 29039</strain>
    </source>
</reference>
<dbReference type="SUPFAM" id="SSF49265">
    <property type="entry name" value="Fibronectin type III"/>
    <property type="match status" value="1"/>
</dbReference>
<dbReference type="PROSITE" id="PS51127">
    <property type="entry name" value="BIG1"/>
    <property type="match status" value="1"/>
</dbReference>
<dbReference type="SUPFAM" id="SSF74853">
    <property type="entry name" value="Lamin A/C globular tail domain"/>
    <property type="match status" value="1"/>
</dbReference>